<gene>
    <name evidence="2" type="ORF">FEQUK3_LOCUS2819</name>
</gene>
<dbReference type="Proteomes" id="UP000693738">
    <property type="component" value="Unassembled WGS sequence"/>
</dbReference>
<feature type="region of interest" description="Disordered" evidence="1">
    <location>
        <begin position="140"/>
        <end position="182"/>
    </location>
</feature>
<evidence type="ECO:0000256" key="1">
    <source>
        <dbReference type="SAM" id="MobiDB-lite"/>
    </source>
</evidence>
<organism evidence="2 3">
    <name type="scientific">Fusarium equiseti</name>
    <name type="common">Fusarium scirpi</name>
    <dbReference type="NCBI Taxonomy" id="61235"/>
    <lineage>
        <taxon>Eukaryota</taxon>
        <taxon>Fungi</taxon>
        <taxon>Dikarya</taxon>
        <taxon>Ascomycota</taxon>
        <taxon>Pezizomycotina</taxon>
        <taxon>Sordariomycetes</taxon>
        <taxon>Hypocreomycetidae</taxon>
        <taxon>Hypocreales</taxon>
        <taxon>Nectriaceae</taxon>
        <taxon>Fusarium</taxon>
        <taxon>Fusarium incarnatum-equiseti species complex</taxon>
    </lineage>
</organism>
<accession>A0A8J2IHD3</accession>
<feature type="compositionally biased region" description="Polar residues" evidence="1">
    <location>
        <begin position="140"/>
        <end position="151"/>
    </location>
</feature>
<reference evidence="2" key="1">
    <citation type="submission" date="2021-05" db="EMBL/GenBank/DDBJ databases">
        <authorList>
            <person name="Khan N."/>
        </authorList>
    </citation>
    <scope>NUCLEOTIDE SEQUENCE</scope>
</reference>
<dbReference type="EMBL" id="CAJSTJ010000111">
    <property type="protein sequence ID" value="CAG7557088.1"/>
    <property type="molecule type" value="Genomic_DNA"/>
</dbReference>
<evidence type="ECO:0000313" key="2">
    <source>
        <dbReference type="EMBL" id="CAG7557088.1"/>
    </source>
</evidence>
<feature type="compositionally biased region" description="Acidic residues" evidence="1">
    <location>
        <begin position="152"/>
        <end position="169"/>
    </location>
</feature>
<proteinExistence type="predicted"/>
<evidence type="ECO:0000313" key="3">
    <source>
        <dbReference type="Proteomes" id="UP000693738"/>
    </source>
</evidence>
<protein>
    <submittedName>
        <fullName evidence="2">Uncharacterized protein</fullName>
    </submittedName>
</protein>
<sequence length="500" mass="55785">MTIGQCPIPGGEHWPGDMHGVRLSTFATQDQHLLYNLCASRYNDSLQWVGATELSEKIFQMFVLKFKHTQGFQYLLFHDPTSRDTQMPQIGEACKVSFVYTNTDDVSLDSVNDLTTQLILTEALGLAAYSKRDEKICQPQTAWSASKATSQDDSDSGEDNGEDTDDTEEERNNGAESLVTMPFDMNSTSVPRFVANKNRIEALFVIGDVETVPEVMAVTGKKTPLQKSYELESESEACKVSFVDANADDVPAQNINDPPGLIIGEERAACHAIHQAMIEAQGDENPVALTFAAEPYLQRPLTEDELAALMNLLHDDSIEDEKYDQITDQLLGIEALLRLPTGHVPRDNSGIEVWFSAVRIGLQIPHIHSRYYVFAVRVPVDNDVTGNNDELPIPVDISVEDITPRDQEETQAFFDRLTQCDNAQSIRMKMDVSMKLKRTYQHIVDFALVTQFVNLAAELPGVQSILAGTGPQFLMDIYENMNNEMRQAVLETPSLRNVMV</sequence>
<comment type="caution">
    <text evidence="2">The sequence shown here is derived from an EMBL/GenBank/DDBJ whole genome shotgun (WGS) entry which is preliminary data.</text>
</comment>
<dbReference type="AlphaFoldDB" id="A0A8J2IHD3"/>
<name>A0A8J2IHD3_FUSEQ</name>